<accession>A0A8S5U1V4</accession>
<evidence type="ECO:0000313" key="1">
    <source>
        <dbReference type="EMBL" id="DAF88444.1"/>
    </source>
</evidence>
<name>A0A8S5U1V4_9CAUD</name>
<reference evidence="1" key="1">
    <citation type="journal article" date="2021" name="Proc. Natl. Acad. Sci. U.S.A.">
        <title>A Catalog of Tens of Thousands of Viruses from Human Metagenomes Reveals Hidden Associations with Chronic Diseases.</title>
        <authorList>
            <person name="Tisza M.J."/>
            <person name="Buck C.B."/>
        </authorList>
    </citation>
    <scope>NUCLEOTIDE SEQUENCE</scope>
    <source>
        <strain evidence="1">CtdHi7</strain>
    </source>
</reference>
<dbReference type="EMBL" id="BK015985">
    <property type="protein sequence ID" value="DAF88444.1"/>
    <property type="molecule type" value="Genomic_DNA"/>
</dbReference>
<organism evidence="1">
    <name type="scientific">Siphoviridae sp. ctdHi7</name>
    <dbReference type="NCBI Taxonomy" id="2825577"/>
    <lineage>
        <taxon>Viruses</taxon>
        <taxon>Duplodnaviria</taxon>
        <taxon>Heunggongvirae</taxon>
        <taxon>Uroviricota</taxon>
        <taxon>Caudoviricetes</taxon>
    </lineage>
</organism>
<sequence length="130" mass="14255">MTTIITQNRRHIVTAEVIERISVEKSNEGNEIVAYTINGAEISLGTYKKAENAAKVMTYLSFCITDDGKSVVVPTEEVVSNDKKIAADFIGKVMEDIIKKGPPAGVKVEKVTIDPNLKEFIEKLKGGDKE</sequence>
<proteinExistence type="predicted"/>
<protein>
    <submittedName>
        <fullName evidence="1">Uncharacterized protein</fullName>
    </submittedName>
</protein>